<evidence type="ECO:0000256" key="7">
    <source>
        <dbReference type="ARBA" id="ARBA00023242"/>
    </source>
</evidence>
<dbReference type="GO" id="GO:0000981">
    <property type="term" value="F:DNA-binding transcription factor activity, RNA polymerase II-specific"/>
    <property type="evidence" value="ECO:0007669"/>
    <property type="project" value="TreeGrafter"/>
</dbReference>
<keyword evidence="4" id="KW-0805">Transcription regulation</keyword>
<feature type="region of interest" description="Disordered" evidence="8">
    <location>
        <begin position="571"/>
        <end position="604"/>
    </location>
</feature>
<keyword evidence="6" id="KW-0804">Transcription</keyword>
<keyword evidence="2" id="KW-0479">Metal-binding</keyword>
<evidence type="ECO:0000313" key="10">
    <source>
        <dbReference type="EMBL" id="KAK2596289.1"/>
    </source>
</evidence>
<dbReference type="GO" id="GO:0006351">
    <property type="term" value="P:DNA-templated transcription"/>
    <property type="evidence" value="ECO:0007669"/>
    <property type="project" value="InterPro"/>
</dbReference>
<dbReference type="CDD" id="cd12148">
    <property type="entry name" value="fungal_TF_MHR"/>
    <property type="match status" value="1"/>
</dbReference>
<dbReference type="InterPro" id="IPR007219">
    <property type="entry name" value="XnlR_reg_dom"/>
</dbReference>
<dbReference type="InterPro" id="IPR052202">
    <property type="entry name" value="Yeast_MetPath_Reg"/>
</dbReference>
<keyword evidence="7" id="KW-0539">Nucleus</keyword>
<evidence type="ECO:0000256" key="4">
    <source>
        <dbReference type="ARBA" id="ARBA00023015"/>
    </source>
</evidence>
<sequence>MGVCDSERPSCRPCAKLTVECVQAVSTLNTSGTGNVDGRITRRYLHALEQKARAEPASRLSSGSYDDTEQHLSPDVDSVTVQPSPADPRARAMSTFAKTHAGSVIADGGGYRFLRLLFTGEAWRGEQASLLHGLTSKPGAAEAAIPPNQLPAREEARLIFDLYLDGPQIQNPFLLRQDIETTFSRVFNPNSSPAPRDLFRTFMILATGSITLYRSGRHAHHSFGYYRAAMRHFDTGFMADGIPAIQDLLLICRFAIYHHIGTSIWDVIQLCVRMCVQQGLHRPPRRRIPLLEEQLQRRVFWECYMIDRYSSSTLDRPFAIADQDISAAMPSHVNDDDLVAASAIYPDLTTLEGRYTGSCPNEMTVFLACVRLRQITSRIQKFTSAAARDNNRHSSDQPQFLASGKVFCALDELLVALEEWRKSTPVITAPKCLYEKPEYFEFLHAREKLLLIRRTMDVVPKRKGVPPQNLLALCLKTASRGVELFSGLYARNSITYTRSYFSFLFTAGLSIMLSISVSEGSNNDSIYTDSSLKALATCEDTLRRLGDKLPDAKPYVTVFGALHRNVAKKFHQRSSSSRRTVVSTPSWPKHGAAGTEPFSEQQHRQPEVFNRSYFSSQNRFQELPEETDDRASLSMNMLGLRSPQSGETNPGTSDLQGIRAELDRSDIFPLDITSPSEYSTFPWVSLTEDNTLWTMEAGLSEYAYGDASFNMALFQ</sequence>
<evidence type="ECO:0000256" key="1">
    <source>
        <dbReference type="ARBA" id="ARBA00004123"/>
    </source>
</evidence>
<dbReference type="GO" id="GO:0005634">
    <property type="term" value="C:nucleus"/>
    <property type="evidence" value="ECO:0007669"/>
    <property type="project" value="UniProtKB-SubCell"/>
</dbReference>
<dbReference type="Proteomes" id="UP001265746">
    <property type="component" value="Unassembled WGS sequence"/>
</dbReference>
<name>A0AAD9S3R8_PHOAM</name>
<dbReference type="GO" id="GO:0045944">
    <property type="term" value="P:positive regulation of transcription by RNA polymerase II"/>
    <property type="evidence" value="ECO:0007669"/>
    <property type="project" value="TreeGrafter"/>
</dbReference>
<dbReference type="AlphaFoldDB" id="A0AAD9S3R8"/>
<feature type="compositionally biased region" description="Low complexity" evidence="8">
    <location>
        <begin position="573"/>
        <end position="584"/>
    </location>
</feature>
<feature type="domain" description="Xylanolytic transcriptional activator regulatory" evidence="9">
    <location>
        <begin position="264"/>
        <end position="336"/>
    </location>
</feature>
<accession>A0AAD9S3R8</accession>
<reference evidence="10" key="1">
    <citation type="submission" date="2023-06" db="EMBL/GenBank/DDBJ databases">
        <authorList>
            <person name="Noh H."/>
        </authorList>
    </citation>
    <scope>NUCLEOTIDE SEQUENCE</scope>
    <source>
        <strain evidence="10">DUCC20226</strain>
    </source>
</reference>
<dbReference type="GO" id="GO:0008270">
    <property type="term" value="F:zinc ion binding"/>
    <property type="evidence" value="ECO:0007669"/>
    <property type="project" value="InterPro"/>
</dbReference>
<evidence type="ECO:0000256" key="8">
    <source>
        <dbReference type="SAM" id="MobiDB-lite"/>
    </source>
</evidence>
<evidence type="ECO:0000256" key="2">
    <source>
        <dbReference type="ARBA" id="ARBA00022723"/>
    </source>
</evidence>
<dbReference type="PANTHER" id="PTHR47782:SF12">
    <property type="entry name" value="ZN(II)2CYS6 TRANSCRIPTION FACTOR (EUROFUNG)"/>
    <property type="match status" value="1"/>
</dbReference>
<proteinExistence type="predicted"/>
<gene>
    <name evidence="10" type="ORF">N8I77_013185</name>
</gene>
<dbReference type="SMART" id="SM00906">
    <property type="entry name" value="Fungal_trans"/>
    <property type="match status" value="1"/>
</dbReference>
<dbReference type="Pfam" id="PF04082">
    <property type="entry name" value="Fungal_trans"/>
    <property type="match status" value="1"/>
</dbReference>
<evidence type="ECO:0000313" key="11">
    <source>
        <dbReference type="Proteomes" id="UP001265746"/>
    </source>
</evidence>
<keyword evidence="3" id="KW-0862">Zinc</keyword>
<evidence type="ECO:0000256" key="6">
    <source>
        <dbReference type="ARBA" id="ARBA00023163"/>
    </source>
</evidence>
<dbReference type="PANTHER" id="PTHR47782">
    <property type="entry name" value="ZN(II)2CYS6 TRANSCRIPTION FACTOR (EUROFUNG)-RELATED"/>
    <property type="match status" value="1"/>
</dbReference>
<organism evidence="10 11">
    <name type="scientific">Phomopsis amygdali</name>
    <name type="common">Fusicoccum amygdali</name>
    <dbReference type="NCBI Taxonomy" id="1214568"/>
    <lineage>
        <taxon>Eukaryota</taxon>
        <taxon>Fungi</taxon>
        <taxon>Dikarya</taxon>
        <taxon>Ascomycota</taxon>
        <taxon>Pezizomycotina</taxon>
        <taxon>Sordariomycetes</taxon>
        <taxon>Sordariomycetidae</taxon>
        <taxon>Diaporthales</taxon>
        <taxon>Diaporthaceae</taxon>
        <taxon>Diaporthe</taxon>
    </lineage>
</organism>
<feature type="region of interest" description="Disordered" evidence="8">
    <location>
        <begin position="51"/>
        <end position="88"/>
    </location>
</feature>
<keyword evidence="5" id="KW-0238">DNA-binding</keyword>
<evidence type="ECO:0000256" key="3">
    <source>
        <dbReference type="ARBA" id="ARBA00022833"/>
    </source>
</evidence>
<comment type="subcellular location">
    <subcellularLocation>
        <location evidence="1">Nucleus</location>
    </subcellularLocation>
</comment>
<evidence type="ECO:0000256" key="5">
    <source>
        <dbReference type="ARBA" id="ARBA00023125"/>
    </source>
</evidence>
<evidence type="ECO:0000259" key="9">
    <source>
        <dbReference type="SMART" id="SM00906"/>
    </source>
</evidence>
<comment type="caution">
    <text evidence="10">The sequence shown here is derived from an EMBL/GenBank/DDBJ whole genome shotgun (WGS) entry which is preliminary data.</text>
</comment>
<dbReference type="EMBL" id="JAUJFL010000011">
    <property type="protein sequence ID" value="KAK2596289.1"/>
    <property type="molecule type" value="Genomic_DNA"/>
</dbReference>
<protein>
    <recommendedName>
        <fullName evidence="9">Xylanolytic transcriptional activator regulatory domain-containing protein</fullName>
    </recommendedName>
</protein>
<dbReference type="GO" id="GO:0043565">
    <property type="term" value="F:sequence-specific DNA binding"/>
    <property type="evidence" value="ECO:0007669"/>
    <property type="project" value="TreeGrafter"/>
</dbReference>
<keyword evidence="11" id="KW-1185">Reference proteome</keyword>